<gene>
    <name evidence="2" type="ORF">ACFQO9_08910</name>
</gene>
<keyword evidence="3" id="KW-1185">Reference proteome</keyword>
<name>A0ABW2LWA9_9FLAO</name>
<protein>
    <recommendedName>
        <fullName evidence="4">DUF1735 domain-containing protein</fullName>
    </recommendedName>
</protein>
<comment type="caution">
    <text evidence="2">The sequence shown here is derived from an EMBL/GenBank/DDBJ whole genome shotgun (WGS) entry which is preliminary data.</text>
</comment>
<dbReference type="RefSeq" id="WP_378177096.1">
    <property type="nucleotide sequence ID" value="NZ_JBHTCR010000003.1"/>
</dbReference>
<evidence type="ECO:0008006" key="4">
    <source>
        <dbReference type="Google" id="ProtNLM"/>
    </source>
</evidence>
<feature type="signal peptide" evidence="1">
    <location>
        <begin position="1"/>
        <end position="19"/>
    </location>
</feature>
<dbReference type="EMBL" id="JBHTCR010000003">
    <property type="protein sequence ID" value="MFC7346831.1"/>
    <property type="molecule type" value="Genomic_DNA"/>
</dbReference>
<reference evidence="3" key="1">
    <citation type="journal article" date="2019" name="Int. J. Syst. Evol. Microbiol.">
        <title>The Global Catalogue of Microorganisms (GCM) 10K type strain sequencing project: providing services to taxonomists for standard genome sequencing and annotation.</title>
        <authorList>
            <consortium name="The Broad Institute Genomics Platform"/>
            <consortium name="The Broad Institute Genome Sequencing Center for Infectious Disease"/>
            <person name="Wu L."/>
            <person name="Ma J."/>
        </authorList>
    </citation>
    <scope>NUCLEOTIDE SEQUENCE [LARGE SCALE GENOMIC DNA]</scope>
    <source>
        <strain evidence="3">CCUG 54781</strain>
    </source>
</reference>
<sequence>MRKFFPILMLAFVSFFTYSCDNNDDVIVDNTQPYEYPQMKDFTGSLNSSNNFTLSVPINIPATDVVLVYRNVGSGSGTNAVWQLIPKTYYLDDNISFPADRELDYNFDFTTLDVEITSRANFNQATQMTAAETNMYLNNQIFRVVLIPTVAGKNANAVDHSDYNAVIKYYNLNDQNVPSTKVN</sequence>
<keyword evidence="1" id="KW-0732">Signal</keyword>
<evidence type="ECO:0000313" key="2">
    <source>
        <dbReference type="EMBL" id="MFC7346831.1"/>
    </source>
</evidence>
<proteinExistence type="predicted"/>
<organism evidence="2 3">
    <name type="scientific">Chryseobacterium zhengzhouense</name>
    <dbReference type="NCBI Taxonomy" id="1636086"/>
    <lineage>
        <taxon>Bacteria</taxon>
        <taxon>Pseudomonadati</taxon>
        <taxon>Bacteroidota</taxon>
        <taxon>Flavobacteriia</taxon>
        <taxon>Flavobacteriales</taxon>
        <taxon>Weeksellaceae</taxon>
        <taxon>Chryseobacterium group</taxon>
        <taxon>Chryseobacterium</taxon>
    </lineage>
</organism>
<evidence type="ECO:0000313" key="3">
    <source>
        <dbReference type="Proteomes" id="UP001596550"/>
    </source>
</evidence>
<evidence type="ECO:0000256" key="1">
    <source>
        <dbReference type="SAM" id="SignalP"/>
    </source>
</evidence>
<feature type="chain" id="PRO_5046281838" description="DUF1735 domain-containing protein" evidence="1">
    <location>
        <begin position="20"/>
        <end position="183"/>
    </location>
</feature>
<accession>A0ABW2LWA9</accession>
<dbReference type="PROSITE" id="PS51257">
    <property type="entry name" value="PROKAR_LIPOPROTEIN"/>
    <property type="match status" value="1"/>
</dbReference>
<dbReference type="Proteomes" id="UP001596550">
    <property type="component" value="Unassembled WGS sequence"/>
</dbReference>